<feature type="transmembrane region" description="Helical" evidence="6">
    <location>
        <begin position="352"/>
        <end position="370"/>
    </location>
</feature>
<feature type="transmembrane region" description="Helical" evidence="6">
    <location>
        <begin position="401"/>
        <end position="419"/>
    </location>
</feature>
<comment type="subcellular location">
    <subcellularLocation>
        <location evidence="1">Cell membrane</location>
        <topology evidence="1">Multi-pass membrane protein</topology>
    </subcellularLocation>
</comment>
<gene>
    <name evidence="7" type="ORF">SAMN05443507_12044</name>
</gene>
<evidence type="ECO:0000313" key="7">
    <source>
        <dbReference type="EMBL" id="SHK70668.1"/>
    </source>
</evidence>
<keyword evidence="4 6" id="KW-1133">Transmembrane helix</keyword>
<evidence type="ECO:0000256" key="4">
    <source>
        <dbReference type="ARBA" id="ARBA00022989"/>
    </source>
</evidence>
<keyword evidence="8" id="KW-1185">Reference proteome</keyword>
<proteinExistence type="predicted"/>
<dbReference type="AlphaFoldDB" id="A0A1M6UNB9"/>
<dbReference type="Pfam" id="PF13520">
    <property type="entry name" value="AA_permease_2"/>
    <property type="match status" value="1"/>
</dbReference>
<feature type="transmembrane region" description="Helical" evidence="6">
    <location>
        <begin position="47"/>
        <end position="68"/>
    </location>
</feature>
<keyword evidence="5 6" id="KW-0472">Membrane</keyword>
<dbReference type="RefSeq" id="WP_072874723.1">
    <property type="nucleotide sequence ID" value="NZ_FRAF01000020.1"/>
</dbReference>
<reference evidence="8" key="1">
    <citation type="submission" date="2016-11" db="EMBL/GenBank/DDBJ databases">
        <authorList>
            <person name="Varghese N."/>
            <person name="Submissions S."/>
        </authorList>
    </citation>
    <scope>NUCLEOTIDE SEQUENCE [LARGE SCALE GENOMIC DNA]</scope>
    <source>
        <strain evidence="8">USBA-503</strain>
    </source>
</reference>
<accession>A0A1M6UNB9</accession>
<evidence type="ECO:0000256" key="3">
    <source>
        <dbReference type="ARBA" id="ARBA00022692"/>
    </source>
</evidence>
<evidence type="ECO:0000313" key="8">
    <source>
        <dbReference type="Proteomes" id="UP000184016"/>
    </source>
</evidence>
<feature type="transmembrane region" description="Helical" evidence="6">
    <location>
        <begin position="261"/>
        <end position="289"/>
    </location>
</feature>
<sequence length="440" mass="46984">MESEKRSGELAQTLNIGRAVALAMGIVIGAGLLVLPGLAYSQAGNKAVYAWVVDALIVIPLLFIFGTLGSRYPSAGGVAGFVRTAFGSIAGGITEVVLMGAFFLGIPGIALTGANYLGYLFHLGQLGINLCAVGLLVFAGVLNYLGTQLSGMTQQILSYGLVIVLAAVAVVALVFAHPHPNAIAAPQDWLKASPIFGMVFFAFTGWEMLSFMGEEFRNPKRDFPIAVIVSFILVVLLYLGIAFAIQWTLSPHNPRTVEAPIAAILANVLGGWSGELVSVIGVLIIMANLNGATWASSRLLFSSAREGFLPKFLAHVDPKARIPRRSILITVSTFILIVVIHGIGLLPLHEMFSLSGQNFFLLYLFSVIAYLRLVRNIFAAIFGLGTVICCLIFAGSFGTLLLYPVILALFGLSVGVLKAKRKEHHSTNMDTSENSLSKDK</sequence>
<dbReference type="InterPro" id="IPR002293">
    <property type="entry name" value="AA/rel_permease1"/>
</dbReference>
<feature type="transmembrane region" description="Helical" evidence="6">
    <location>
        <begin position="157"/>
        <end position="175"/>
    </location>
</feature>
<name>A0A1M6UNB9_9BACL</name>
<feature type="transmembrane region" description="Helical" evidence="6">
    <location>
        <begin position="195"/>
        <end position="213"/>
    </location>
</feature>
<keyword evidence="3 6" id="KW-0812">Transmembrane</keyword>
<feature type="transmembrane region" description="Helical" evidence="6">
    <location>
        <begin position="126"/>
        <end position="145"/>
    </location>
</feature>
<feature type="transmembrane region" description="Helical" evidence="6">
    <location>
        <begin position="80"/>
        <end position="106"/>
    </location>
</feature>
<evidence type="ECO:0000256" key="1">
    <source>
        <dbReference type="ARBA" id="ARBA00004651"/>
    </source>
</evidence>
<keyword evidence="2" id="KW-1003">Cell membrane</keyword>
<evidence type="ECO:0000256" key="5">
    <source>
        <dbReference type="ARBA" id="ARBA00023136"/>
    </source>
</evidence>
<dbReference type="InterPro" id="IPR050367">
    <property type="entry name" value="APC_superfamily"/>
</dbReference>
<dbReference type="Gene3D" id="1.20.1740.10">
    <property type="entry name" value="Amino acid/polyamine transporter I"/>
    <property type="match status" value="1"/>
</dbReference>
<feature type="transmembrane region" description="Helical" evidence="6">
    <location>
        <begin position="225"/>
        <end position="249"/>
    </location>
</feature>
<dbReference type="GO" id="GO:0005886">
    <property type="term" value="C:plasma membrane"/>
    <property type="evidence" value="ECO:0007669"/>
    <property type="project" value="UniProtKB-SubCell"/>
</dbReference>
<evidence type="ECO:0000256" key="2">
    <source>
        <dbReference type="ARBA" id="ARBA00022475"/>
    </source>
</evidence>
<dbReference type="PIRSF" id="PIRSF006060">
    <property type="entry name" value="AA_transporter"/>
    <property type="match status" value="1"/>
</dbReference>
<evidence type="ECO:0000256" key="6">
    <source>
        <dbReference type="SAM" id="Phobius"/>
    </source>
</evidence>
<organism evidence="7 8">
    <name type="scientific">Alicyclobacillus tolerans</name>
    <dbReference type="NCBI Taxonomy" id="90970"/>
    <lineage>
        <taxon>Bacteria</taxon>
        <taxon>Bacillati</taxon>
        <taxon>Bacillota</taxon>
        <taxon>Bacilli</taxon>
        <taxon>Bacillales</taxon>
        <taxon>Alicyclobacillaceae</taxon>
        <taxon>Alicyclobacillus</taxon>
    </lineage>
</organism>
<dbReference type="GO" id="GO:0022857">
    <property type="term" value="F:transmembrane transporter activity"/>
    <property type="evidence" value="ECO:0007669"/>
    <property type="project" value="InterPro"/>
</dbReference>
<dbReference type="STRING" id="1830138.SAMN05443507_12044"/>
<feature type="transmembrane region" description="Helical" evidence="6">
    <location>
        <begin position="327"/>
        <end position="346"/>
    </location>
</feature>
<protein>
    <submittedName>
        <fullName evidence="7">Amino acid/polyamine/organocation transporter, APC superfamily</fullName>
    </submittedName>
</protein>
<feature type="transmembrane region" description="Helical" evidence="6">
    <location>
        <begin position="20"/>
        <end position="41"/>
    </location>
</feature>
<dbReference type="Proteomes" id="UP000184016">
    <property type="component" value="Unassembled WGS sequence"/>
</dbReference>
<dbReference type="EMBL" id="FRAF01000020">
    <property type="protein sequence ID" value="SHK70668.1"/>
    <property type="molecule type" value="Genomic_DNA"/>
</dbReference>
<feature type="transmembrane region" description="Helical" evidence="6">
    <location>
        <begin position="377"/>
        <end position="395"/>
    </location>
</feature>
<dbReference type="PANTHER" id="PTHR42770">
    <property type="entry name" value="AMINO ACID TRANSPORTER-RELATED"/>
    <property type="match status" value="1"/>
</dbReference>
<dbReference type="PANTHER" id="PTHR42770:SF13">
    <property type="entry name" value="L-METHIONINE_BRANCHED-CHAIN AMINO ACID EXPORTER YJEH"/>
    <property type="match status" value="1"/>
</dbReference>
<dbReference type="OrthoDB" id="178667at2"/>